<reference evidence="1" key="2">
    <citation type="journal article" date="2021" name="Genome Biol. Evol.">
        <title>Developing a high-quality reference genome for a parasitic bivalve with doubly uniparental inheritance (Bivalvia: Unionida).</title>
        <authorList>
            <person name="Smith C.H."/>
        </authorList>
    </citation>
    <scope>NUCLEOTIDE SEQUENCE</scope>
    <source>
        <strain evidence="1">CHS0354</strain>
        <tissue evidence="1">Mantle</tissue>
    </source>
</reference>
<dbReference type="AlphaFoldDB" id="A0AAE0RLF2"/>
<reference evidence="1" key="3">
    <citation type="submission" date="2023-05" db="EMBL/GenBank/DDBJ databases">
        <authorList>
            <person name="Smith C.H."/>
        </authorList>
    </citation>
    <scope>NUCLEOTIDE SEQUENCE</scope>
    <source>
        <strain evidence="1">CHS0354</strain>
        <tissue evidence="1">Mantle</tissue>
    </source>
</reference>
<proteinExistence type="predicted"/>
<dbReference type="GO" id="GO:0016020">
    <property type="term" value="C:membrane"/>
    <property type="evidence" value="ECO:0007669"/>
    <property type="project" value="GOC"/>
</dbReference>
<reference evidence="1" key="1">
    <citation type="journal article" date="2021" name="Genome Biol. Evol.">
        <title>A High-Quality Reference Genome for a Parasitic Bivalve with Doubly Uniparental Inheritance (Bivalvia: Unionida).</title>
        <authorList>
            <person name="Smith C.H."/>
        </authorList>
    </citation>
    <scope>NUCLEOTIDE SEQUENCE</scope>
    <source>
        <strain evidence="1">CHS0354</strain>
    </source>
</reference>
<name>A0AAE0RLF2_9BIVA</name>
<gene>
    <name evidence="1" type="ORF">CHS0354_030059</name>
</gene>
<dbReference type="EMBL" id="JAEAOA010001795">
    <property type="protein sequence ID" value="KAK3575727.1"/>
    <property type="molecule type" value="Genomic_DNA"/>
</dbReference>
<sequence>MLKIMFTAGEASGDMHAGNLLKEITRQYPQITSFGIGDKERPDVLIAVDYGGFNLRFIPHAKARVGFYRRRGVEALHFGNPLADAVKISCSRAEIALRYGLDLNKRWGRSVAGQSAGAKLNGIIR</sequence>
<dbReference type="GO" id="GO:0008915">
    <property type="term" value="F:lipid-A-disaccharide synthase activity"/>
    <property type="evidence" value="ECO:0007669"/>
    <property type="project" value="InterPro"/>
</dbReference>
<dbReference type="InterPro" id="IPR003835">
    <property type="entry name" value="Glyco_trans_19"/>
</dbReference>
<evidence type="ECO:0000313" key="2">
    <source>
        <dbReference type="Proteomes" id="UP001195483"/>
    </source>
</evidence>
<comment type="caution">
    <text evidence="1">The sequence shown here is derived from an EMBL/GenBank/DDBJ whole genome shotgun (WGS) entry which is preliminary data.</text>
</comment>
<accession>A0AAE0RLF2</accession>
<keyword evidence="2" id="KW-1185">Reference proteome</keyword>
<protein>
    <recommendedName>
        <fullName evidence="3">Lipid-A-disaccharide synthase</fullName>
    </recommendedName>
</protein>
<dbReference type="Pfam" id="PF02684">
    <property type="entry name" value="LpxB"/>
    <property type="match status" value="1"/>
</dbReference>
<dbReference type="GO" id="GO:0009245">
    <property type="term" value="P:lipid A biosynthetic process"/>
    <property type="evidence" value="ECO:0007669"/>
    <property type="project" value="InterPro"/>
</dbReference>
<evidence type="ECO:0000313" key="1">
    <source>
        <dbReference type="EMBL" id="KAK3575727.1"/>
    </source>
</evidence>
<dbReference type="Proteomes" id="UP001195483">
    <property type="component" value="Unassembled WGS sequence"/>
</dbReference>
<organism evidence="1 2">
    <name type="scientific">Potamilus streckersoni</name>
    <dbReference type="NCBI Taxonomy" id="2493646"/>
    <lineage>
        <taxon>Eukaryota</taxon>
        <taxon>Metazoa</taxon>
        <taxon>Spiralia</taxon>
        <taxon>Lophotrochozoa</taxon>
        <taxon>Mollusca</taxon>
        <taxon>Bivalvia</taxon>
        <taxon>Autobranchia</taxon>
        <taxon>Heteroconchia</taxon>
        <taxon>Palaeoheterodonta</taxon>
        <taxon>Unionida</taxon>
        <taxon>Unionoidea</taxon>
        <taxon>Unionidae</taxon>
        <taxon>Ambleminae</taxon>
        <taxon>Lampsilini</taxon>
        <taxon>Potamilus</taxon>
    </lineage>
</organism>
<evidence type="ECO:0008006" key="3">
    <source>
        <dbReference type="Google" id="ProtNLM"/>
    </source>
</evidence>